<protein>
    <submittedName>
        <fullName evidence="2">Uncharacterized protein</fullName>
    </submittedName>
</protein>
<dbReference type="Proteomes" id="UP001218188">
    <property type="component" value="Unassembled WGS sequence"/>
</dbReference>
<feature type="compositionally biased region" description="Acidic residues" evidence="1">
    <location>
        <begin position="114"/>
        <end position="126"/>
    </location>
</feature>
<dbReference type="AlphaFoldDB" id="A0AAD6S454"/>
<evidence type="ECO:0000313" key="3">
    <source>
        <dbReference type="Proteomes" id="UP001218188"/>
    </source>
</evidence>
<accession>A0AAD6S454</accession>
<dbReference type="EMBL" id="JARJCM010000260">
    <property type="protein sequence ID" value="KAJ7020520.1"/>
    <property type="molecule type" value="Genomic_DNA"/>
</dbReference>
<feature type="region of interest" description="Disordered" evidence="1">
    <location>
        <begin position="1"/>
        <end position="126"/>
    </location>
</feature>
<feature type="compositionally biased region" description="Basic and acidic residues" evidence="1">
    <location>
        <begin position="102"/>
        <end position="113"/>
    </location>
</feature>
<evidence type="ECO:0000313" key="2">
    <source>
        <dbReference type="EMBL" id="KAJ7020520.1"/>
    </source>
</evidence>
<keyword evidence="3" id="KW-1185">Reference proteome</keyword>
<reference evidence="2" key="1">
    <citation type="submission" date="2023-03" db="EMBL/GenBank/DDBJ databases">
        <title>Massive genome expansion in bonnet fungi (Mycena s.s.) driven by repeated elements and novel gene families across ecological guilds.</title>
        <authorList>
            <consortium name="Lawrence Berkeley National Laboratory"/>
            <person name="Harder C.B."/>
            <person name="Miyauchi S."/>
            <person name="Viragh M."/>
            <person name="Kuo A."/>
            <person name="Thoen E."/>
            <person name="Andreopoulos B."/>
            <person name="Lu D."/>
            <person name="Skrede I."/>
            <person name="Drula E."/>
            <person name="Henrissat B."/>
            <person name="Morin E."/>
            <person name="Kohler A."/>
            <person name="Barry K."/>
            <person name="LaButti K."/>
            <person name="Morin E."/>
            <person name="Salamov A."/>
            <person name="Lipzen A."/>
            <person name="Mereny Z."/>
            <person name="Hegedus B."/>
            <person name="Baldrian P."/>
            <person name="Stursova M."/>
            <person name="Weitz H."/>
            <person name="Taylor A."/>
            <person name="Grigoriev I.V."/>
            <person name="Nagy L.G."/>
            <person name="Martin F."/>
            <person name="Kauserud H."/>
        </authorList>
    </citation>
    <scope>NUCLEOTIDE SEQUENCE</scope>
    <source>
        <strain evidence="2">CBHHK200</strain>
    </source>
</reference>
<organism evidence="2 3">
    <name type="scientific">Mycena alexandri</name>
    <dbReference type="NCBI Taxonomy" id="1745969"/>
    <lineage>
        <taxon>Eukaryota</taxon>
        <taxon>Fungi</taxon>
        <taxon>Dikarya</taxon>
        <taxon>Basidiomycota</taxon>
        <taxon>Agaricomycotina</taxon>
        <taxon>Agaricomycetes</taxon>
        <taxon>Agaricomycetidae</taxon>
        <taxon>Agaricales</taxon>
        <taxon>Marasmiineae</taxon>
        <taxon>Mycenaceae</taxon>
        <taxon>Mycena</taxon>
    </lineage>
</organism>
<sequence>MTRTGAGKKVAAEDAGGTRGDEGEAAARRRKGGRREGRVGRAEGGAMMRTGGAGKKVAAEDAGGTRGDEGEGSGEEENGGMQRGSGREGRGGACARGCARGWEGRGDDENRGEGEEEGESVEGGVEELEAERRRVLQLRRSAGSREVARRSVERACVRARGRRTRVRRWREEREEQHLHPCFFCSPTNAMARTSATRRRVVVAVASCRLCRAAQQQIDVHVANGDRARALPRHQALPQAPAPERVAPSKPQASTPATASLANCIAAPPVPTTTYDAFSVGTISPAQFKSALRVKLGVAEDVSKRREAYDLCDARGQTHLWFFFVPTRQRYRIAFAAVPDATSVIASIGASCALVLSCAFARVFSPSSPASANRERKLCWYTQCLGACRIVYGDFAPVVYLQPFLETFVE</sequence>
<name>A0AAD6S454_9AGAR</name>
<gene>
    <name evidence="2" type="ORF">C8F04DRAFT_1196561</name>
</gene>
<comment type="caution">
    <text evidence="2">The sequence shown here is derived from an EMBL/GenBank/DDBJ whole genome shotgun (WGS) entry which is preliminary data.</text>
</comment>
<evidence type="ECO:0000256" key="1">
    <source>
        <dbReference type="SAM" id="MobiDB-lite"/>
    </source>
</evidence>
<proteinExistence type="predicted"/>